<keyword evidence="3" id="KW-1185">Reference proteome</keyword>
<evidence type="ECO:0000313" key="3">
    <source>
        <dbReference type="Proteomes" id="UP000759537"/>
    </source>
</evidence>
<dbReference type="AlphaFoldDB" id="A0A9P5MS26"/>
<name>A0A9P5MS26_9AGAM</name>
<sequence>MPVKRGNRGSALGLPVALANMSPAPRPSCATPLLVDAPDREAPPRPPPLPQPDTRRDRPRDCDRLKQRPFCARVSLPLPRNQLMDNVHDVQLAAPPPYLPLHQKEAIYATLDCPLDIGGDLHKCAPGLGQYHAMPLLITLCAKCHKEGDEHHYDAENDAYPGDIPAELYDILN</sequence>
<dbReference type="Proteomes" id="UP000759537">
    <property type="component" value="Unassembled WGS sequence"/>
</dbReference>
<feature type="compositionally biased region" description="Basic and acidic residues" evidence="1">
    <location>
        <begin position="53"/>
        <end position="62"/>
    </location>
</feature>
<accession>A0A9P5MS26</accession>
<organism evidence="2 3">
    <name type="scientific">Russula ochroleuca</name>
    <dbReference type="NCBI Taxonomy" id="152965"/>
    <lineage>
        <taxon>Eukaryota</taxon>
        <taxon>Fungi</taxon>
        <taxon>Dikarya</taxon>
        <taxon>Basidiomycota</taxon>
        <taxon>Agaricomycotina</taxon>
        <taxon>Agaricomycetes</taxon>
        <taxon>Russulales</taxon>
        <taxon>Russulaceae</taxon>
        <taxon>Russula</taxon>
    </lineage>
</organism>
<protein>
    <submittedName>
        <fullName evidence="2">Uncharacterized protein</fullName>
    </submittedName>
</protein>
<evidence type="ECO:0000313" key="2">
    <source>
        <dbReference type="EMBL" id="KAF8476443.1"/>
    </source>
</evidence>
<proteinExistence type="predicted"/>
<dbReference type="OrthoDB" id="1918081at2759"/>
<reference evidence="2" key="1">
    <citation type="submission" date="2019-10" db="EMBL/GenBank/DDBJ databases">
        <authorList>
            <consortium name="DOE Joint Genome Institute"/>
            <person name="Kuo A."/>
            <person name="Miyauchi S."/>
            <person name="Kiss E."/>
            <person name="Drula E."/>
            <person name="Kohler A."/>
            <person name="Sanchez-Garcia M."/>
            <person name="Andreopoulos B."/>
            <person name="Barry K.W."/>
            <person name="Bonito G."/>
            <person name="Buee M."/>
            <person name="Carver A."/>
            <person name="Chen C."/>
            <person name="Cichocki N."/>
            <person name="Clum A."/>
            <person name="Culley D."/>
            <person name="Crous P.W."/>
            <person name="Fauchery L."/>
            <person name="Girlanda M."/>
            <person name="Hayes R."/>
            <person name="Keri Z."/>
            <person name="LaButti K."/>
            <person name="Lipzen A."/>
            <person name="Lombard V."/>
            <person name="Magnuson J."/>
            <person name="Maillard F."/>
            <person name="Morin E."/>
            <person name="Murat C."/>
            <person name="Nolan M."/>
            <person name="Ohm R."/>
            <person name="Pangilinan J."/>
            <person name="Pereira M."/>
            <person name="Perotto S."/>
            <person name="Peter M."/>
            <person name="Riley R."/>
            <person name="Sitrit Y."/>
            <person name="Stielow B."/>
            <person name="Szollosi G."/>
            <person name="Zifcakova L."/>
            <person name="Stursova M."/>
            <person name="Spatafora J.W."/>
            <person name="Tedersoo L."/>
            <person name="Vaario L.-M."/>
            <person name="Yamada A."/>
            <person name="Yan M."/>
            <person name="Wang P."/>
            <person name="Xu J."/>
            <person name="Bruns T."/>
            <person name="Baldrian P."/>
            <person name="Vilgalys R."/>
            <person name="Henrissat B."/>
            <person name="Grigoriev I.V."/>
            <person name="Hibbett D."/>
            <person name="Nagy L.G."/>
            <person name="Martin F.M."/>
        </authorList>
    </citation>
    <scope>NUCLEOTIDE SEQUENCE</scope>
    <source>
        <strain evidence="2">Prilba</strain>
    </source>
</reference>
<evidence type="ECO:0000256" key="1">
    <source>
        <dbReference type="SAM" id="MobiDB-lite"/>
    </source>
</evidence>
<reference evidence="2" key="2">
    <citation type="journal article" date="2020" name="Nat. Commun.">
        <title>Large-scale genome sequencing of mycorrhizal fungi provides insights into the early evolution of symbiotic traits.</title>
        <authorList>
            <person name="Miyauchi S."/>
            <person name="Kiss E."/>
            <person name="Kuo A."/>
            <person name="Drula E."/>
            <person name="Kohler A."/>
            <person name="Sanchez-Garcia M."/>
            <person name="Morin E."/>
            <person name="Andreopoulos B."/>
            <person name="Barry K.W."/>
            <person name="Bonito G."/>
            <person name="Buee M."/>
            <person name="Carver A."/>
            <person name="Chen C."/>
            <person name="Cichocki N."/>
            <person name="Clum A."/>
            <person name="Culley D."/>
            <person name="Crous P.W."/>
            <person name="Fauchery L."/>
            <person name="Girlanda M."/>
            <person name="Hayes R.D."/>
            <person name="Keri Z."/>
            <person name="LaButti K."/>
            <person name="Lipzen A."/>
            <person name="Lombard V."/>
            <person name="Magnuson J."/>
            <person name="Maillard F."/>
            <person name="Murat C."/>
            <person name="Nolan M."/>
            <person name="Ohm R.A."/>
            <person name="Pangilinan J."/>
            <person name="Pereira M.F."/>
            <person name="Perotto S."/>
            <person name="Peter M."/>
            <person name="Pfister S."/>
            <person name="Riley R."/>
            <person name="Sitrit Y."/>
            <person name="Stielow J.B."/>
            <person name="Szollosi G."/>
            <person name="Zifcakova L."/>
            <person name="Stursova M."/>
            <person name="Spatafora J.W."/>
            <person name="Tedersoo L."/>
            <person name="Vaario L.M."/>
            <person name="Yamada A."/>
            <person name="Yan M."/>
            <person name="Wang P."/>
            <person name="Xu J."/>
            <person name="Bruns T."/>
            <person name="Baldrian P."/>
            <person name="Vilgalys R."/>
            <person name="Dunand C."/>
            <person name="Henrissat B."/>
            <person name="Grigoriev I.V."/>
            <person name="Hibbett D."/>
            <person name="Nagy L.G."/>
            <person name="Martin F.M."/>
        </authorList>
    </citation>
    <scope>NUCLEOTIDE SEQUENCE</scope>
    <source>
        <strain evidence="2">Prilba</strain>
    </source>
</reference>
<dbReference type="EMBL" id="WHVB01000015">
    <property type="protein sequence ID" value="KAF8476443.1"/>
    <property type="molecule type" value="Genomic_DNA"/>
</dbReference>
<comment type="caution">
    <text evidence="2">The sequence shown here is derived from an EMBL/GenBank/DDBJ whole genome shotgun (WGS) entry which is preliminary data.</text>
</comment>
<feature type="region of interest" description="Disordered" evidence="1">
    <location>
        <begin position="19"/>
        <end position="62"/>
    </location>
</feature>
<gene>
    <name evidence="2" type="ORF">DFH94DRAFT_683834</name>
</gene>